<comment type="function">
    <text evidence="2">Purine salvage pathway enzyme that catalyzes the transfer of the ribosyl-5-phosphate group from 5-phospho-alpha-D-ribose 1-diphosphate (PRPP) to the N9 position of the 6-oxopurines hypoxanthine and guanine to form the corresponding ribonucleotides IMP (inosine 5'-monophosphate) and GMP (guanosine 5'-monophosphate), with the release of PPi.</text>
</comment>
<dbReference type="EMBL" id="PIUK01000048">
    <property type="protein sequence ID" value="MBY6275930.1"/>
    <property type="molecule type" value="Genomic_DNA"/>
</dbReference>
<dbReference type="AlphaFoldDB" id="A0A953LDY4"/>
<evidence type="ECO:0000256" key="2">
    <source>
        <dbReference type="ARBA" id="ARBA00002049"/>
    </source>
</evidence>
<dbReference type="PANTHER" id="PTHR43340">
    <property type="entry name" value="HYPOXANTHINE-GUANINE PHOSPHORIBOSYLTRANSFERASE"/>
    <property type="match status" value="1"/>
</dbReference>
<evidence type="ECO:0000256" key="6">
    <source>
        <dbReference type="ARBA" id="ARBA00008391"/>
    </source>
</evidence>
<dbReference type="InterPro" id="IPR050408">
    <property type="entry name" value="HGPRT"/>
</dbReference>
<evidence type="ECO:0000256" key="14">
    <source>
        <dbReference type="ARBA" id="ARBA00048811"/>
    </source>
</evidence>
<dbReference type="CDD" id="cd06223">
    <property type="entry name" value="PRTases_typeI"/>
    <property type="match status" value="1"/>
</dbReference>
<evidence type="ECO:0000256" key="7">
    <source>
        <dbReference type="ARBA" id="ARBA00022490"/>
    </source>
</evidence>
<dbReference type="InterPro" id="IPR029057">
    <property type="entry name" value="PRTase-like"/>
</dbReference>
<evidence type="ECO:0000259" key="17">
    <source>
        <dbReference type="Pfam" id="PF00156"/>
    </source>
</evidence>
<evidence type="ECO:0000313" key="18">
    <source>
        <dbReference type="EMBL" id="MBY6275930.1"/>
    </source>
</evidence>
<keyword evidence="8 16" id="KW-0328">Glycosyltransferase</keyword>
<dbReference type="GO" id="GO:0046100">
    <property type="term" value="P:hypoxanthine metabolic process"/>
    <property type="evidence" value="ECO:0007669"/>
    <property type="project" value="TreeGrafter"/>
</dbReference>
<dbReference type="GO" id="GO:0006178">
    <property type="term" value="P:guanine salvage"/>
    <property type="evidence" value="ECO:0007669"/>
    <property type="project" value="TreeGrafter"/>
</dbReference>
<evidence type="ECO:0000313" key="19">
    <source>
        <dbReference type="Proteomes" id="UP000732377"/>
    </source>
</evidence>
<organism evidence="18 19">
    <name type="scientific">Symbiobacterium thermophilum</name>
    <dbReference type="NCBI Taxonomy" id="2734"/>
    <lineage>
        <taxon>Bacteria</taxon>
        <taxon>Bacillati</taxon>
        <taxon>Bacillota</taxon>
        <taxon>Clostridia</taxon>
        <taxon>Eubacteriales</taxon>
        <taxon>Symbiobacteriaceae</taxon>
        <taxon>Symbiobacterium</taxon>
    </lineage>
</organism>
<comment type="caution">
    <text evidence="18">The sequence shown here is derived from an EMBL/GenBank/DDBJ whole genome shotgun (WGS) entry which is preliminary data.</text>
</comment>
<comment type="subcellular location">
    <subcellularLocation>
        <location evidence="3 16">Cytoplasm</location>
    </subcellularLocation>
</comment>
<keyword evidence="11 16" id="KW-0660">Purine salvage</keyword>
<evidence type="ECO:0000256" key="3">
    <source>
        <dbReference type="ARBA" id="ARBA00004496"/>
    </source>
</evidence>
<evidence type="ECO:0000256" key="8">
    <source>
        <dbReference type="ARBA" id="ARBA00022676"/>
    </source>
</evidence>
<comment type="catalytic activity">
    <reaction evidence="14">
        <text>GMP + diphosphate = guanine + 5-phospho-alpha-D-ribose 1-diphosphate</text>
        <dbReference type="Rhea" id="RHEA:25424"/>
        <dbReference type="ChEBI" id="CHEBI:16235"/>
        <dbReference type="ChEBI" id="CHEBI:33019"/>
        <dbReference type="ChEBI" id="CHEBI:58017"/>
        <dbReference type="ChEBI" id="CHEBI:58115"/>
        <dbReference type="EC" id="2.4.2.8"/>
    </reaction>
    <physiologicalReaction direction="right-to-left" evidence="14">
        <dbReference type="Rhea" id="RHEA:25426"/>
    </physiologicalReaction>
</comment>
<sequence>MQQDIERVLITEEQIREKIKELGAQISEDFRGKDLVVVGILKGAALFCADLFRAISIPAELDFMRITSYGAATKSTGVHRVLLDLDYTLEGRHVLIVEDIVDTGLTIKFLKEYLSQRGPASLSVAALLDKPSRRKVEVTIDYRGFEVPDFFVVGMGLDYAEKYRNLRDICILKPEIYKS</sequence>
<dbReference type="GO" id="GO:0032264">
    <property type="term" value="P:IMP salvage"/>
    <property type="evidence" value="ECO:0007669"/>
    <property type="project" value="TreeGrafter"/>
</dbReference>
<dbReference type="PANTHER" id="PTHR43340:SF1">
    <property type="entry name" value="HYPOXANTHINE PHOSPHORIBOSYLTRANSFERASE"/>
    <property type="match status" value="1"/>
</dbReference>
<dbReference type="GO" id="GO:0000287">
    <property type="term" value="F:magnesium ion binding"/>
    <property type="evidence" value="ECO:0007669"/>
    <property type="project" value="TreeGrafter"/>
</dbReference>
<dbReference type="SUPFAM" id="SSF53271">
    <property type="entry name" value="PRTase-like"/>
    <property type="match status" value="1"/>
</dbReference>
<dbReference type="GO" id="GO:0004422">
    <property type="term" value="F:hypoxanthine phosphoribosyltransferase activity"/>
    <property type="evidence" value="ECO:0007669"/>
    <property type="project" value="InterPro"/>
</dbReference>
<comment type="catalytic activity">
    <reaction evidence="15">
        <text>IMP + diphosphate = hypoxanthine + 5-phospho-alpha-D-ribose 1-diphosphate</text>
        <dbReference type="Rhea" id="RHEA:17973"/>
        <dbReference type="ChEBI" id="CHEBI:17368"/>
        <dbReference type="ChEBI" id="CHEBI:33019"/>
        <dbReference type="ChEBI" id="CHEBI:58017"/>
        <dbReference type="ChEBI" id="CHEBI:58053"/>
        <dbReference type="EC" id="2.4.2.8"/>
    </reaction>
    <physiologicalReaction direction="right-to-left" evidence="15">
        <dbReference type="Rhea" id="RHEA:17975"/>
    </physiologicalReaction>
</comment>
<gene>
    <name evidence="18" type="primary">hpt</name>
    <name evidence="18" type="ORF">CWE10_06845</name>
</gene>
<dbReference type="GO" id="GO:0005829">
    <property type="term" value="C:cytosol"/>
    <property type="evidence" value="ECO:0007669"/>
    <property type="project" value="TreeGrafter"/>
</dbReference>
<protein>
    <recommendedName>
        <fullName evidence="16">Hypoxanthine phosphoribosyltransferase</fullName>
        <ecNumber evidence="16">2.4.2.8</ecNumber>
    </recommendedName>
</protein>
<dbReference type="Proteomes" id="UP000732377">
    <property type="component" value="Unassembled WGS sequence"/>
</dbReference>
<keyword evidence="10 16" id="KW-0479">Metal-binding</keyword>
<keyword evidence="9 16" id="KW-0808">Transferase</keyword>
<dbReference type="Gene3D" id="3.40.50.2020">
    <property type="match status" value="1"/>
</dbReference>
<dbReference type="Pfam" id="PF00156">
    <property type="entry name" value="Pribosyltran"/>
    <property type="match status" value="1"/>
</dbReference>
<comment type="pathway">
    <text evidence="4 16">Purine metabolism; IMP biosynthesis via salvage pathway; IMP from hypoxanthine: step 1/1.</text>
</comment>
<name>A0A953LDY4_SYMTR</name>
<dbReference type="EC" id="2.4.2.8" evidence="16"/>
<comment type="cofactor">
    <cofactor evidence="1 16">
        <name>Mg(2+)</name>
        <dbReference type="ChEBI" id="CHEBI:18420"/>
    </cofactor>
</comment>
<evidence type="ECO:0000256" key="10">
    <source>
        <dbReference type="ARBA" id="ARBA00022723"/>
    </source>
</evidence>
<dbReference type="InterPro" id="IPR005904">
    <property type="entry name" value="Hxn_phspho_trans"/>
</dbReference>
<accession>A0A953LDY4</accession>
<dbReference type="GO" id="GO:0006166">
    <property type="term" value="P:purine ribonucleoside salvage"/>
    <property type="evidence" value="ECO:0007669"/>
    <property type="project" value="UniProtKB-KW"/>
</dbReference>
<dbReference type="FunFam" id="3.40.50.2020:FF:000006">
    <property type="entry name" value="Hypoxanthine phosphoribosyltransferase"/>
    <property type="match status" value="1"/>
</dbReference>
<evidence type="ECO:0000256" key="13">
    <source>
        <dbReference type="ARBA" id="ARBA00022842"/>
    </source>
</evidence>
<evidence type="ECO:0000256" key="11">
    <source>
        <dbReference type="ARBA" id="ARBA00022726"/>
    </source>
</evidence>
<evidence type="ECO:0000256" key="16">
    <source>
        <dbReference type="RuleBase" id="RU364099"/>
    </source>
</evidence>
<dbReference type="OMA" id="MQWRVAP"/>
<dbReference type="GO" id="GO:0032263">
    <property type="term" value="P:GMP salvage"/>
    <property type="evidence" value="ECO:0007669"/>
    <property type="project" value="TreeGrafter"/>
</dbReference>
<dbReference type="GO" id="GO:0052657">
    <property type="term" value="F:guanine phosphoribosyltransferase activity"/>
    <property type="evidence" value="ECO:0007669"/>
    <property type="project" value="UniProtKB-ARBA"/>
</dbReference>
<dbReference type="RefSeq" id="WP_011194634.1">
    <property type="nucleotide sequence ID" value="NZ_JACSIR010000007.1"/>
</dbReference>
<dbReference type="InterPro" id="IPR000836">
    <property type="entry name" value="PRTase_dom"/>
</dbReference>
<evidence type="ECO:0000256" key="4">
    <source>
        <dbReference type="ARBA" id="ARBA00004669"/>
    </source>
</evidence>
<proteinExistence type="inferred from homology"/>
<comment type="similarity">
    <text evidence="6 16">Belongs to the purine/pyrimidine phosphoribosyltransferase family.</text>
</comment>
<evidence type="ECO:0000256" key="15">
    <source>
        <dbReference type="ARBA" id="ARBA00049402"/>
    </source>
</evidence>
<feature type="domain" description="Phosphoribosyltransferase" evidence="17">
    <location>
        <begin position="14"/>
        <end position="159"/>
    </location>
</feature>
<reference evidence="18" key="1">
    <citation type="submission" date="2017-11" db="EMBL/GenBank/DDBJ databases">
        <title>Three new genomes from thermophilic consortium.</title>
        <authorList>
            <person name="Quaggio R."/>
            <person name="Amgarten D."/>
            <person name="Setubal J.C."/>
        </authorList>
    </citation>
    <scope>NUCLEOTIDE SEQUENCE</scope>
    <source>
        <strain evidence="18">ZCTH01-B2</strain>
    </source>
</reference>
<evidence type="ECO:0000256" key="12">
    <source>
        <dbReference type="ARBA" id="ARBA00022741"/>
    </source>
</evidence>
<comment type="pathway">
    <text evidence="5">Purine metabolism; GMP biosynthesis via salvage pathway; GMP from guanine: step 1/1.</text>
</comment>
<evidence type="ECO:0000256" key="9">
    <source>
        <dbReference type="ARBA" id="ARBA00022679"/>
    </source>
</evidence>
<dbReference type="GO" id="GO:0000166">
    <property type="term" value="F:nucleotide binding"/>
    <property type="evidence" value="ECO:0007669"/>
    <property type="project" value="UniProtKB-KW"/>
</dbReference>
<dbReference type="NCBIfam" id="TIGR01203">
    <property type="entry name" value="HGPRTase"/>
    <property type="match status" value="1"/>
</dbReference>
<keyword evidence="13 16" id="KW-0460">Magnesium</keyword>
<evidence type="ECO:0000256" key="1">
    <source>
        <dbReference type="ARBA" id="ARBA00001946"/>
    </source>
</evidence>
<evidence type="ECO:0000256" key="5">
    <source>
        <dbReference type="ARBA" id="ARBA00004676"/>
    </source>
</evidence>
<keyword evidence="12 16" id="KW-0547">Nucleotide-binding</keyword>
<keyword evidence="7 16" id="KW-0963">Cytoplasm</keyword>